<evidence type="ECO:0000256" key="1">
    <source>
        <dbReference type="SAM" id="MobiDB-lite"/>
    </source>
</evidence>
<evidence type="ECO:0000313" key="2">
    <source>
        <dbReference type="EMBL" id="KAK9170274.1"/>
    </source>
</evidence>
<comment type="caution">
    <text evidence="2">The sequence shown here is derived from an EMBL/GenBank/DDBJ whole genome shotgun (WGS) entry which is preliminary data.</text>
</comment>
<organism evidence="2 3">
    <name type="scientific">Stephania yunnanensis</name>
    <dbReference type="NCBI Taxonomy" id="152371"/>
    <lineage>
        <taxon>Eukaryota</taxon>
        <taxon>Viridiplantae</taxon>
        <taxon>Streptophyta</taxon>
        <taxon>Embryophyta</taxon>
        <taxon>Tracheophyta</taxon>
        <taxon>Spermatophyta</taxon>
        <taxon>Magnoliopsida</taxon>
        <taxon>Ranunculales</taxon>
        <taxon>Menispermaceae</taxon>
        <taxon>Menispermoideae</taxon>
        <taxon>Cissampelideae</taxon>
        <taxon>Stephania</taxon>
    </lineage>
</organism>
<name>A0AAP0Q8R9_9MAGN</name>
<sequence>MQNMSSTSVKCYKGLGTILGAPDHPRSSASSLRRTLSADMSSKKWLAQNGFSSSSPIKKTASTEQLHVDNNNCNSNDSQPSQLDIWNAIEADRHKAEQKKKQSDVWGSIIVSQKSSPILPAAPYVHPLSKRSGPLAKEALKSAPKAWDRRRVPTATHRHAMQNKNKNKNKNERRWKRKRGRREGRYC</sequence>
<reference evidence="2 3" key="1">
    <citation type="submission" date="2024-01" db="EMBL/GenBank/DDBJ databases">
        <title>Genome assemblies of Stephania.</title>
        <authorList>
            <person name="Yang L."/>
        </authorList>
    </citation>
    <scope>NUCLEOTIDE SEQUENCE [LARGE SCALE GENOMIC DNA]</scope>
    <source>
        <strain evidence="2">YNDBR</strain>
        <tissue evidence="2">Leaf</tissue>
    </source>
</reference>
<dbReference type="Proteomes" id="UP001420932">
    <property type="component" value="Unassembled WGS sequence"/>
</dbReference>
<keyword evidence="3" id="KW-1185">Reference proteome</keyword>
<feature type="region of interest" description="Disordered" evidence="1">
    <location>
        <begin position="135"/>
        <end position="187"/>
    </location>
</feature>
<proteinExistence type="predicted"/>
<dbReference type="EMBL" id="JBBNAF010000001">
    <property type="protein sequence ID" value="KAK9170274.1"/>
    <property type="molecule type" value="Genomic_DNA"/>
</dbReference>
<evidence type="ECO:0000313" key="3">
    <source>
        <dbReference type="Proteomes" id="UP001420932"/>
    </source>
</evidence>
<dbReference type="AlphaFoldDB" id="A0AAP0Q8R9"/>
<accession>A0AAP0Q8R9</accession>
<feature type="compositionally biased region" description="Basic residues" evidence="1">
    <location>
        <begin position="156"/>
        <end position="187"/>
    </location>
</feature>
<protein>
    <submittedName>
        <fullName evidence="2">Uncharacterized protein</fullName>
    </submittedName>
</protein>
<gene>
    <name evidence="2" type="ORF">Syun_002414</name>
</gene>